<dbReference type="EMBL" id="DWYY01000093">
    <property type="protein sequence ID" value="HJA93193.1"/>
    <property type="molecule type" value="Genomic_DNA"/>
</dbReference>
<gene>
    <name evidence="3" type="ORF">H9717_08805</name>
</gene>
<sequence length="75" mass="7779">MLTFLRENAGTIITALVLAGIVIFVVRVMIRDRKDGKRSCGGNCGACMGCGGGGTVPPAGRKKRSRSGKTDIGPE</sequence>
<feature type="transmembrane region" description="Helical" evidence="2">
    <location>
        <begin position="12"/>
        <end position="30"/>
    </location>
</feature>
<reference evidence="3" key="1">
    <citation type="journal article" date="2021" name="PeerJ">
        <title>Extensive microbial diversity within the chicken gut microbiome revealed by metagenomics and culture.</title>
        <authorList>
            <person name="Gilroy R."/>
            <person name="Ravi A."/>
            <person name="Getino M."/>
            <person name="Pursley I."/>
            <person name="Horton D.L."/>
            <person name="Alikhan N.F."/>
            <person name="Baker D."/>
            <person name="Gharbi K."/>
            <person name="Hall N."/>
            <person name="Watson M."/>
            <person name="Adriaenssens E.M."/>
            <person name="Foster-Nyarko E."/>
            <person name="Jarju S."/>
            <person name="Secka A."/>
            <person name="Antonio M."/>
            <person name="Oren A."/>
            <person name="Chaudhuri R.R."/>
            <person name="La Ragione R."/>
            <person name="Hildebrand F."/>
            <person name="Pallen M.J."/>
        </authorList>
    </citation>
    <scope>NUCLEOTIDE SEQUENCE</scope>
    <source>
        <strain evidence="3">CHK179-7159</strain>
    </source>
</reference>
<keyword evidence="2" id="KW-0812">Transmembrane</keyword>
<accession>A0A9D2L021</accession>
<reference evidence="3" key="2">
    <citation type="submission" date="2021-04" db="EMBL/GenBank/DDBJ databases">
        <authorList>
            <person name="Gilroy R."/>
        </authorList>
    </citation>
    <scope>NUCLEOTIDE SEQUENCE</scope>
    <source>
        <strain evidence="3">CHK179-7159</strain>
    </source>
</reference>
<name>A0A9D2L021_9FIRM</name>
<evidence type="ECO:0000313" key="3">
    <source>
        <dbReference type="EMBL" id="HJA93193.1"/>
    </source>
</evidence>
<evidence type="ECO:0000256" key="1">
    <source>
        <dbReference type="SAM" id="MobiDB-lite"/>
    </source>
</evidence>
<protein>
    <submittedName>
        <fullName evidence="3">FeoB-associated Cys-rich membrane protein</fullName>
    </submittedName>
</protein>
<keyword evidence="2" id="KW-1133">Transmembrane helix</keyword>
<dbReference type="Pfam" id="PF12669">
    <property type="entry name" value="FeoB_associated"/>
    <property type="match status" value="1"/>
</dbReference>
<organism evidence="3 4">
    <name type="scientific">Candidatus Eisenbergiella merdipullorum</name>
    <dbReference type="NCBI Taxonomy" id="2838553"/>
    <lineage>
        <taxon>Bacteria</taxon>
        <taxon>Bacillati</taxon>
        <taxon>Bacillota</taxon>
        <taxon>Clostridia</taxon>
        <taxon>Lachnospirales</taxon>
        <taxon>Lachnospiraceae</taxon>
        <taxon>Eisenbergiella</taxon>
    </lineage>
</organism>
<dbReference type="AlphaFoldDB" id="A0A9D2L021"/>
<evidence type="ECO:0000313" key="4">
    <source>
        <dbReference type="Proteomes" id="UP000886858"/>
    </source>
</evidence>
<comment type="caution">
    <text evidence="3">The sequence shown here is derived from an EMBL/GenBank/DDBJ whole genome shotgun (WGS) entry which is preliminary data.</text>
</comment>
<feature type="region of interest" description="Disordered" evidence="1">
    <location>
        <begin position="51"/>
        <end position="75"/>
    </location>
</feature>
<keyword evidence="2" id="KW-0472">Membrane</keyword>
<dbReference type="Proteomes" id="UP000886858">
    <property type="component" value="Unassembled WGS sequence"/>
</dbReference>
<evidence type="ECO:0000256" key="2">
    <source>
        <dbReference type="SAM" id="Phobius"/>
    </source>
</evidence>
<proteinExistence type="predicted"/>